<dbReference type="InterPro" id="IPR048502">
    <property type="entry name" value="NamZ_N"/>
</dbReference>
<dbReference type="AlphaFoldDB" id="A0A318QD45"/>
<evidence type="ECO:0000313" key="4">
    <source>
        <dbReference type="Proteomes" id="UP000247609"/>
    </source>
</evidence>
<sequence length="426" mass="46449">MRLTRRAMWKGGMALCGGALLKGRPAGAKTPDCAGDSLHSVQTGFECLRSDRYEILRGRKVGLVANPTSVGRNLHHIADIMHADAGFDLHAIFGPEHGFRGSAPAGQSEAPTRDPHTGVMVYDIYNIAGARLDSILRASGIDLMVFDIQDVGSRFYTYISTLYDTICACARLGIDYVVLDRPNPVSGQRVEGPVLDPHFASFVGRQAIPIRHGMTVCEIAGLFNECFVPSVAGRSVRLRHVAMKGWRRDLFFDQTDLPWIPPSPNMPTLQTAIAYSGTCLFEGTNMSVGRGTAMPFLYLGTPDLDAAAWRDRLEAANLPGVAFRDVAFSPSAFVDKGKMDHGVQIVITDRDRFESVRTGVTLISTLRGLLPALPWGGNSRTFDLLAGTDTLRHQLDQGIGPDAIVQSWQDGLARFGALRNKYLLYG</sequence>
<evidence type="ECO:0008006" key="5">
    <source>
        <dbReference type="Google" id="ProtNLM"/>
    </source>
</evidence>
<protein>
    <recommendedName>
        <fullName evidence="5">DUF1343 domain-containing protein</fullName>
    </recommendedName>
</protein>
<name>A0A318QD45_9PROT</name>
<feature type="domain" description="Peptidoglycan beta-N-acetylmuramidase NamZ N-terminal" evidence="1">
    <location>
        <begin position="61"/>
        <end position="270"/>
    </location>
</feature>
<dbReference type="GO" id="GO:0033922">
    <property type="term" value="F:peptidoglycan beta-N-acetylmuramidase activity"/>
    <property type="evidence" value="ECO:0007669"/>
    <property type="project" value="InterPro"/>
</dbReference>
<dbReference type="InterPro" id="IPR048503">
    <property type="entry name" value="NamZ_C"/>
</dbReference>
<dbReference type="Pfam" id="PF07075">
    <property type="entry name" value="NamZ_N"/>
    <property type="match status" value="1"/>
</dbReference>
<comment type="caution">
    <text evidence="3">The sequence shown here is derived from an EMBL/GenBank/DDBJ whole genome shotgun (WGS) entry which is preliminary data.</text>
</comment>
<dbReference type="RefSeq" id="WP_110530812.1">
    <property type="nucleotide sequence ID" value="NZ_NOXG01000011.1"/>
</dbReference>
<evidence type="ECO:0000259" key="1">
    <source>
        <dbReference type="Pfam" id="PF07075"/>
    </source>
</evidence>
<evidence type="ECO:0000313" key="3">
    <source>
        <dbReference type="EMBL" id="PYD75328.1"/>
    </source>
</evidence>
<gene>
    <name evidence="3" type="ORF">CFR71_10220</name>
</gene>
<dbReference type="PANTHER" id="PTHR42915">
    <property type="entry name" value="HYPOTHETICAL 460 KDA PROTEIN IN FEUA-SIGW INTERGENIC REGION [PRECURSOR]"/>
    <property type="match status" value="1"/>
</dbReference>
<dbReference type="PIRSF" id="PIRSF016719">
    <property type="entry name" value="UCP016719"/>
    <property type="match status" value="1"/>
</dbReference>
<dbReference type="Pfam" id="PF20732">
    <property type="entry name" value="NamZ_C"/>
    <property type="match status" value="1"/>
</dbReference>
<proteinExistence type="predicted"/>
<dbReference type="Gene3D" id="3.90.1150.140">
    <property type="match status" value="1"/>
</dbReference>
<dbReference type="Gene3D" id="3.40.50.12170">
    <property type="entry name" value="Uncharacterised protein PF07075, DUF1343"/>
    <property type="match status" value="1"/>
</dbReference>
<feature type="domain" description="Peptidoglycan beta-N-acetylmuramidase NamZ C-terminal" evidence="2">
    <location>
        <begin position="274"/>
        <end position="425"/>
    </location>
</feature>
<dbReference type="Proteomes" id="UP000247609">
    <property type="component" value="Unassembled WGS sequence"/>
</dbReference>
<reference evidence="3 4" key="1">
    <citation type="submission" date="2017-07" db="EMBL/GenBank/DDBJ databases">
        <title>A draft genome sequence of Komagataeibacter sp. T5K1.</title>
        <authorList>
            <person name="Skraban J."/>
            <person name="Cleenwerck I."/>
            <person name="Vandamme P."/>
            <person name="Trcek J."/>
        </authorList>
    </citation>
    <scope>NUCLEOTIDE SEQUENCE [LARGE SCALE GENOMIC DNA]</scope>
    <source>
        <strain evidence="3 4">T5K1</strain>
    </source>
</reference>
<dbReference type="InterPro" id="IPR008302">
    <property type="entry name" value="NamZ"/>
</dbReference>
<dbReference type="EMBL" id="NOXG01000011">
    <property type="protein sequence ID" value="PYD75328.1"/>
    <property type="molecule type" value="Genomic_DNA"/>
</dbReference>
<evidence type="ECO:0000259" key="2">
    <source>
        <dbReference type="Pfam" id="PF20732"/>
    </source>
</evidence>
<organism evidence="3 4">
    <name type="scientific">Novacetimonas pomaceti</name>
    <dbReference type="NCBI Taxonomy" id="2021998"/>
    <lineage>
        <taxon>Bacteria</taxon>
        <taxon>Pseudomonadati</taxon>
        <taxon>Pseudomonadota</taxon>
        <taxon>Alphaproteobacteria</taxon>
        <taxon>Acetobacterales</taxon>
        <taxon>Acetobacteraceae</taxon>
        <taxon>Novacetimonas</taxon>
    </lineage>
</organism>
<dbReference type="PANTHER" id="PTHR42915:SF1">
    <property type="entry name" value="PEPTIDOGLYCAN BETA-N-ACETYLMURAMIDASE NAMZ"/>
    <property type="match status" value="1"/>
</dbReference>
<accession>A0A318QD45</accession>